<dbReference type="OrthoDB" id="259935at2759"/>
<dbReference type="AlphaFoldDB" id="A0A1H6PPQ9"/>
<dbReference type="VEuPathDB" id="FungiDB:YALI1_E30942g"/>
<dbReference type="InterPro" id="IPR000571">
    <property type="entry name" value="Znf_CCCH"/>
</dbReference>
<dbReference type="eggNOG" id="KOG2333">
    <property type="taxonomic scope" value="Eukaryota"/>
</dbReference>
<evidence type="ECO:0000256" key="16">
    <source>
        <dbReference type="ARBA" id="ARBA00023002"/>
    </source>
</evidence>
<evidence type="ECO:0000313" key="27">
    <source>
        <dbReference type="Proteomes" id="UP000182444"/>
    </source>
</evidence>
<keyword evidence="13 24" id="KW-0863">Zinc-finger</keyword>
<dbReference type="GO" id="GO:0005634">
    <property type="term" value="C:nucleus"/>
    <property type="evidence" value="ECO:0007669"/>
    <property type="project" value="UniProtKB-SubCell"/>
</dbReference>
<dbReference type="OMA" id="WSYIAEC"/>
<evidence type="ECO:0000256" key="9">
    <source>
        <dbReference type="ARBA" id="ARBA00022664"/>
    </source>
</evidence>
<comment type="catalytic activity">
    <reaction evidence="22">
        <text>a 5,6-dihydrouridine in mRNA + NADP(+) = a uridine in mRNA + NADPH + H(+)</text>
        <dbReference type="Rhea" id="RHEA:69855"/>
        <dbReference type="Rhea" id="RHEA-COMP:14658"/>
        <dbReference type="Rhea" id="RHEA-COMP:17789"/>
        <dbReference type="ChEBI" id="CHEBI:15378"/>
        <dbReference type="ChEBI" id="CHEBI:57783"/>
        <dbReference type="ChEBI" id="CHEBI:58349"/>
        <dbReference type="ChEBI" id="CHEBI:65315"/>
        <dbReference type="ChEBI" id="CHEBI:74443"/>
    </reaction>
    <physiologicalReaction direction="right-to-left" evidence="22">
        <dbReference type="Rhea" id="RHEA:69857"/>
    </physiologicalReaction>
</comment>
<proteinExistence type="inferred from homology"/>
<keyword evidence="7 24" id="KW-0285">Flavoprotein</keyword>
<dbReference type="CDD" id="cd02801">
    <property type="entry name" value="DUS_like_FMN"/>
    <property type="match status" value="1"/>
</dbReference>
<evidence type="ECO:0000256" key="14">
    <source>
        <dbReference type="ARBA" id="ARBA00022833"/>
    </source>
</evidence>
<keyword evidence="17 24" id="KW-0520">NAD</keyword>
<keyword evidence="6" id="KW-0963">Cytoplasm</keyword>
<dbReference type="SMR" id="A0A1H6PPQ9"/>
<dbReference type="GO" id="GO:0005737">
    <property type="term" value="C:cytoplasm"/>
    <property type="evidence" value="ECO:0007669"/>
    <property type="project" value="UniProtKB-SubCell"/>
</dbReference>
<evidence type="ECO:0000256" key="11">
    <source>
        <dbReference type="ARBA" id="ARBA00022723"/>
    </source>
</evidence>
<dbReference type="InterPro" id="IPR035587">
    <property type="entry name" value="DUS-like_FMN-bd"/>
</dbReference>
<dbReference type="InterPro" id="IPR013785">
    <property type="entry name" value="Aldolase_TIM"/>
</dbReference>
<keyword evidence="14 24" id="KW-0862">Zinc</keyword>
<evidence type="ECO:0000256" key="18">
    <source>
        <dbReference type="ARBA" id="ARBA00023242"/>
    </source>
</evidence>
<comment type="subcellular location">
    <subcellularLocation>
        <location evidence="3">Cytoplasm</location>
    </subcellularLocation>
    <subcellularLocation>
        <location evidence="2">Nucleus</location>
    </subcellularLocation>
</comment>
<protein>
    <recommendedName>
        <fullName evidence="5 24">tRNA-dihydrouridine(47) synthase [NAD(P)(+)]</fullName>
        <ecNumber evidence="4 24">1.3.1.89</ecNumber>
    </recommendedName>
    <alternativeName>
        <fullName evidence="24">tRNA-dihydrouridine synthase 3</fullName>
    </alternativeName>
</protein>
<dbReference type="GeneID" id="2912622"/>
<dbReference type="GO" id="GO:0106414">
    <property type="term" value="F:mRNA dihydrouridine synthase activity"/>
    <property type="evidence" value="ECO:0007669"/>
    <property type="project" value="RHEA"/>
</dbReference>
<dbReference type="Gene3D" id="4.10.1000.10">
    <property type="entry name" value="Zinc finger, CCCH-type"/>
    <property type="match status" value="1"/>
</dbReference>
<dbReference type="SUPFAM" id="SSF51395">
    <property type="entry name" value="FMN-linked oxidoreductases"/>
    <property type="match status" value="1"/>
</dbReference>
<evidence type="ECO:0000256" key="1">
    <source>
        <dbReference type="ARBA" id="ARBA00001917"/>
    </source>
</evidence>
<dbReference type="Pfam" id="PF25585">
    <property type="entry name" value="zf-CCCH_DUS3L"/>
    <property type="match status" value="2"/>
</dbReference>
<keyword evidence="10 24" id="KW-0819">tRNA processing</keyword>
<dbReference type="FunFam" id="3.20.20.70:FF:000145">
    <property type="entry name" value="tRNA-dihydrouridine(47) synthase [NAD(P)(+)]"/>
    <property type="match status" value="1"/>
</dbReference>
<dbReference type="PROSITE" id="PS01136">
    <property type="entry name" value="UPF0034"/>
    <property type="match status" value="1"/>
</dbReference>
<comment type="similarity">
    <text evidence="24">Belongs to the dus family. Dus3 subfamily.</text>
</comment>
<organism evidence="26 27">
    <name type="scientific">Yarrowia lipolytica</name>
    <name type="common">Candida lipolytica</name>
    <dbReference type="NCBI Taxonomy" id="4952"/>
    <lineage>
        <taxon>Eukaryota</taxon>
        <taxon>Fungi</taxon>
        <taxon>Dikarya</taxon>
        <taxon>Ascomycota</taxon>
        <taxon>Saccharomycotina</taxon>
        <taxon>Dipodascomycetes</taxon>
        <taxon>Dipodascales</taxon>
        <taxon>Dipodascales incertae sedis</taxon>
        <taxon>Yarrowia</taxon>
    </lineage>
</organism>
<dbReference type="EC" id="1.3.1.89" evidence="4 24"/>
<dbReference type="InterPro" id="IPR018517">
    <property type="entry name" value="tRNA_hU_synthase_CS"/>
</dbReference>
<evidence type="ECO:0000256" key="13">
    <source>
        <dbReference type="ARBA" id="ARBA00022771"/>
    </source>
</evidence>
<feature type="compositionally biased region" description="Low complexity" evidence="25">
    <location>
        <begin position="47"/>
        <end position="59"/>
    </location>
</feature>
<keyword evidence="9" id="KW-0507">mRNA processing</keyword>
<evidence type="ECO:0000256" key="24">
    <source>
        <dbReference type="RuleBase" id="RU291113"/>
    </source>
</evidence>
<dbReference type="Proteomes" id="UP000182444">
    <property type="component" value="Chromosome 1E"/>
</dbReference>
<dbReference type="RefSeq" id="XP_504409.1">
    <property type="nucleotide sequence ID" value="XM_504409.1"/>
</dbReference>
<dbReference type="EMBL" id="CP017557">
    <property type="protein sequence ID" value="AOW05975.1"/>
    <property type="molecule type" value="Genomic_DNA"/>
</dbReference>
<comment type="catalytic activity">
    <reaction evidence="21">
        <text>a 5,6-dihydrouridine in mRNA + NAD(+) = a uridine in mRNA + NADH + H(+)</text>
        <dbReference type="Rhea" id="RHEA:69851"/>
        <dbReference type="Rhea" id="RHEA-COMP:14658"/>
        <dbReference type="Rhea" id="RHEA-COMP:17789"/>
        <dbReference type="ChEBI" id="CHEBI:15378"/>
        <dbReference type="ChEBI" id="CHEBI:57540"/>
        <dbReference type="ChEBI" id="CHEBI:57945"/>
        <dbReference type="ChEBI" id="CHEBI:65315"/>
        <dbReference type="ChEBI" id="CHEBI:74443"/>
    </reaction>
    <physiologicalReaction direction="right-to-left" evidence="21">
        <dbReference type="Rhea" id="RHEA:69853"/>
    </physiologicalReaction>
</comment>
<evidence type="ECO:0000256" key="4">
    <source>
        <dbReference type="ARBA" id="ARBA00012376"/>
    </source>
</evidence>
<keyword evidence="16 24" id="KW-0560">Oxidoreductase</keyword>
<keyword evidence="18" id="KW-0539">Nucleus</keyword>
<comment type="function">
    <text evidence="19">Catalyzes the synthesis of dihydrouridine, a modified base found in the D-loop of most tRNAs. Specifically modifies U47 in cytoplasmic tRNAs. Catalyzes the synthesis of dihydrouridine in some mRNAs, thereby affecting their translation.</text>
</comment>
<keyword evidence="12" id="KW-0677">Repeat</keyword>
<evidence type="ECO:0000256" key="20">
    <source>
        <dbReference type="ARBA" id="ARBA00048266"/>
    </source>
</evidence>
<evidence type="ECO:0000256" key="2">
    <source>
        <dbReference type="ARBA" id="ARBA00004123"/>
    </source>
</evidence>
<dbReference type="GO" id="GO:0008270">
    <property type="term" value="F:zinc ion binding"/>
    <property type="evidence" value="ECO:0007669"/>
    <property type="project" value="UniProtKB-KW"/>
</dbReference>
<evidence type="ECO:0000256" key="19">
    <source>
        <dbReference type="ARBA" id="ARBA00045934"/>
    </source>
</evidence>
<dbReference type="PANTHER" id="PTHR45846:SF1">
    <property type="entry name" value="TRNA-DIHYDROURIDINE(47) SYNTHASE [NAD(P)(+)]-LIKE"/>
    <property type="match status" value="1"/>
</dbReference>
<feature type="region of interest" description="Disordered" evidence="25">
    <location>
        <begin position="47"/>
        <end position="88"/>
    </location>
</feature>
<evidence type="ECO:0000256" key="17">
    <source>
        <dbReference type="ARBA" id="ARBA00023027"/>
    </source>
</evidence>
<evidence type="ECO:0000256" key="3">
    <source>
        <dbReference type="ARBA" id="ARBA00004496"/>
    </source>
</evidence>
<name>A0A1H6PPQ9_YARLL</name>
<keyword evidence="8 24" id="KW-0288">FMN</keyword>
<keyword evidence="11 24" id="KW-0479">Metal-binding</keyword>
<dbReference type="KEGG" id="yli:2912622"/>
<comment type="cofactor">
    <cofactor evidence="1 24">
        <name>FMN</name>
        <dbReference type="ChEBI" id="CHEBI:58210"/>
    </cofactor>
</comment>
<evidence type="ECO:0000256" key="25">
    <source>
        <dbReference type="SAM" id="MobiDB-lite"/>
    </source>
</evidence>
<dbReference type="VEuPathDB" id="FungiDB:YALI0_E26048g"/>
<evidence type="ECO:0000256" key="8">
    <source>
        <dbReference type="ARBA" id="ARBA00022643"/>
    </source>
</evidence>
<evidence type="ECO:0000256" key="21">
    <source>
        <dbReference type="ARBA" id="ARBA00048342"/>
    </source>
</evidence>
<sequence>MSDEPVVKKTKVEDLPDTIVDSVYEKQLAEGRVRGVASIKPEYLVARASADARDAPPSVNDDLAEGGEKPEEKKKGGQNKNRSLKQRKDAIKMCSSALQFKEDGSPQECSYGDKCKFEHDLQKYLESKPKDIEGVCPVFDLTGQCPQGYKCRWLSSHRDSEGKLLVDEEKKKANADNKELNHVFKHLNPLQRKKYDLSKSDEAIKLIDAQIVRDEDDEQTKLEKKETIEIDTGRIRPSEKKKLDLKGKYIVSPLTTVGNLPYRRLMKDLGADVTYGEMALTLPLIQGHKAEWALTRCHSSEVTEGNHFGVQVTAPKHWQAIKAAQAVSELCTGISEINLNCGCPIDLVYRQGAGSALMDQQGKTARIVRGMSMVSGDVPITVKMRTGTGSTPTAKKLTARLLAEGQTAAFTLHGRSRAQRYTKLADWNYIREVADSVVNTRDDVREKSELDDHVISHPTWVVGNGDCYTWSDWHRAVDEAHVDSVMVARGALIKPWIFEEVESRQHIDKSATERLEYFQKFAQYGLEHWGSDQYGVNQTRRYLCEFMSFTHRYVPSGILEYLPAKMNDRPDLWKGRDEMETLLGSSDYRDWIKVTERFLGPVGDEFEFTPKHKSNAYPTESG</sequence>
<dbReference type="FunFam" id="4.10.1000.10:FF:000029">
    <property type="entry name" value="tRNA-dihydrouridine(47) synthase [NAD(P)(+)]"/>
    <property type="match status" value="1"/>
</dbReference>
<comment type="catalytic activity">
    <reaction evidence="20">
        <text>5,6-dihydrouridine(47) in tRNA + NAD(+) = uridine(47) in tRNA + NADH + H(+)</text>
        <dbReference type="Rhea" id="RHEA:53364"/>
        <dbReference type="Rhea" id="RHEA-COMP:13539"/>
        <dbReference type="Rhea" id="RHEA-COMP:13540"/>
        <dbReference type="ChEBI" id="CHEBI:15378"/>
        <dbReference type="ChEBI" id="CHEBI:57540"/>
        <dbReference type="ChEBI" id="CHEBI:57945"/>
        <dbReference type="ChEBI" id="CHEBI:65315"/>
        <dbReference type="ChEBI" id="CHEBI:74443"/>
        <dbReference type="EC" id="1.3.1.89"/>
    </reaction>
    <physiologicalReaction direction="right-to-left" evidence="20">
        <dbReference type="Rhea" id="RHEA:53366"/>
    </physiologicalReaction>
</comment>
<evidence type="ECO:0000256" key="12">
    <source>
        <dbReference type="ARBA" id="ARBA00022737"/>
    </source>
</evidence>
<dbReference type="GO" id="GO:0003723">
    <property type="term" value="F:RNA binding"/>
    <property type="evidence" value="ECO:0007669"/>
    <property type="project" value="TreeGrafter"/>
</dbReference>
<keyword evidence="15 24" id="KW-0521">NADP</keyword>
<dbReference type="PANTHER" id="PTHR45846">
    <property type="entry name" value="TRNA-DIHYDROURIDINE(47) SYNTHASE [NAD(P)(+)]-LIKE"/>
    <property type="match status" value="1"/>
</dbReference>
<dbReference type="PROSITE" id="PS50103">
    <property type="entry name" value="ZF_C3H1"/>
    <property type="match status" value="1"/>
</dbReference>
<gene>
    <name evidence="26" type="ORF">YALI1_E30942g</name>
</gene>
<evidence type="ECO:0000256" key="15">
    <source>
        <dbReference type="ARBA" id="ARBA00022857"/>
    </source>
</evidence>
<dbReference type="GO" id="GO:0102265">
    <property type="term" value="F:tRNA-dihydrouridine47 synthase activity"/>
    <property type="evidence" value="ECO:0007669"/>
    <property type="project" value="UniProtKB-EC"/>
</dbReference>
<evidence type="ECO:0000256" key="7">
    <source>
        <dbReference type="ARBA" id="ARBA00022630"/>
    </source>
</evidence>
<dbReference type="Gene3D" id="3.20.20.70">
    <property type="entry name" value="Aldolase class I"/>
    <property type="match status" value="1"/>
</dbReference>
<evidence type="ECO:0000256" key="5">
    <source>
        <dbReference type="ARBA" id="ARBA00022143"/>
    </source>
</evidence>
<evidence type="ECO:0000313" key="26">
    <source>
        <dbReference type="EMBL" id="AOW05975.1"/>
    </source>
</evidence>
<evidence type="ECO:0000256" key="6">
    <source>
        <dbReference type="ARBA" id="ARBA00022490"/>
    </source>
</evidence>
<comment type="catalytic activity">
    <reaction evidence="23">
        <text>5,6-dihydrouridine(47) in tRNA + NADP(+) = uridine(47) in tRNA + NADPH + H(+)</text>
        <dbReference type="Rhea" id="RHEA:53360"/>
        <dbReference type="Rhea" id="RHEA-COMP:13539"/>
        <dbReference type="Rhea" id="RHEA-COMP:13540"/>
        <dbReference type="ChEBI" id="CHEBI:15378"/>
        <dbReference type="ChEBI" id="CHEBI:57783"/>
        <dbReference type="ChEBI" id="CHEBI:58349"/>
        <dbReference type="ChEBI" id="CHEBI:65315"/>
        <dbReference type="ChEBI" id="CHEBI:74443"/>
        <dbReference type="EC" id="1.3.1.89"/>
    </reaction>
    <physiologicalReaction direction="right-to-left" evidence="23">
        <dbReference type="Rhea" id="RHEA:53362"/>
    </physiologicalReaction>
</comment>
<dbReference type="GO" id="GO:0050660">
    <property type="term" value="F:flavin adenine dinucleotide binding"/>
    <property type="evidence" value="ECO:0007669"/>
    <property type="project" value="UniProtKB-UniRule"/>
</dbReference>
<dbReference type="Pfam" id="PF01207">
    <property type="entry name" value="Dus"/>
    <property type="match status" value="1"/>
</dbReference>
<dbReference type="GO" id="GO:0006397">
    <property type="term" value="P:mRNA processing"/>
    <property type="evidence" value="ECO:0007669"/>
    <property type="project" value="UniProtKB-KW"/>
</dbReference>
<evidence type="ECO:0000256" key="23">
    <source>
        <dbReference type="ARBA" id="ARBA00049513"/>
    </source>
</evidence>
<reference evidence="26 27" key="1">
    <citation type="journal article" date="2016" name="PLoS ONE">
        <title>Sequence Assembly of Yarrowia lipolytica Strain W29/CLIB89 Shows Transposable Element Diversity.</title>
        <authorList>
            <person name="Magnan C."/>
            <person name="Yu J."/>
            <person name="Chang I."/>
            <person name="Jahn E."/>
            <person name="Kanomata Y."/>
            <person name="Wu J."/>
            <person name="Zeller M."/>
            <person name="Oakes M."/>
            <person name="Baldi P."/>
            <person name="Sandmeyer S."/>
        </authorList>
    </citation>
    <scope>NUCLEOTIDE SEQUENCE [LARGE SCALE GENOMIC DNA]</scope>
    <source>
        <strain evidence="27">CLIB89(W29)</strain>
    </source>
</reference>
<feature type="compositionally biased region" description="Basic and acidic residues" evidence="25">
    <location>
        <begin position="66"/>
        <end position="75"/>
    </location>
</feature>
<evidence type="ECO:0000256" key="22">
    <source>
        <dbReference type="ARBA" id="ARBA00049447"/>
    </source>
</evidence>
<accession>A0A1H6PPQ9</accession>
<evidence type="ECO:0000256" key="10">
    <source>
        <dbReference type="ARBA" id="ARBA00022694"/>
    </source>
</evidence>